<evidence type="ECO:0000313" key="1">
    <source>
        <dbReference type="EMBL" id="KAL2749017.1"/>
    </source>
</evidence>
<accession>A0ABD2CVB2</accession>
<comment type="caution">
    <text evidence="1">The sequence shown here is derived from an EMBL/GenBank/DDBJ whole genome shotgun (WGS) entry which is preliminary data.</text>
</comment>
<gene>
    <name evidence="1" type="ORF">V1477_002627</name>
</gene>
<organism evidence="1 2">
    <name type="scientific">Vespula maculifrons</name>
    <name type="common">Eastern yellow jacket</name>
    <name type="synonym">Wasp</name>
    <dbReference type="NCBI Taxonomy" id="7453"/>
    <lineage>
        <taxon>Eukaryota</taxon>
        <taxon>Metazoa</taxon>
        <taxon>Ecdysozoa</taxon>
        <taxon>Arthropoda</taxon>
        <taxon>Hexapoda</taxon>
        <taxon>Insecta</taxon>
        <taxon>Pterygota</taxon>
        <taxon>Neoptera</taxon>
        <taxon>Endopterygota</taxon>
        <taxon>Hymenoptera</taxon>
        <taxon>Apocrita</taxon>
        <taxon>Aculeata</taxon>
        <taxon>Vespoidea</taxon>
        <taxon>Vespidae</taxon>
        <taxon>Vespinae</taxon>
        <taxon>Vespula</taxon>
    </lineage>
</organism>
<protein>
    <submittedName>
        <fullName evidence="1">Uncharacterized protein</fullName>
    </submittedName>
</protein>
<name>A0ABD2CVB2_VESMC</name>
<dbReference type="EMBL" id="JAYRBN010000028">
    <property type="protein sequence ID" value="KAL2749017.1"/>
    <property type="molecule type" value="Genomic_DNA"/>
</dbReference>
<sequence>MESLPPTLVLDLVEIIKQPLLVEKVIVERRPRDAIRRGEFSAKEKNLSLELPQASSLSVILPLVSAILTDDVFKS</sequence>
<dbReference type="Proteomes" id="UP001607303">
    <property type="component" value="Unassembled WGS sequence"/>
</dbReference>
<dbReference type="AlphaFoldDB" id="A0ABD2CVB2"/>
<reference evidence="1 2" key="1">
    <citation type="journal article" date="2024" name="Ann. Entomol. Soc. Am.">
        <title>Genomic analyses of the southern and eastern yellowjacket wasps (Hymenoptera: Vespidae) reveal evolutionary signatures of social life.</title>
        <authorList>
            <person name="Catto M.A."/>
            <person name="Caine P.B."/>
            <person name="Orr S.E."/>
            <person name="Hunt B.G."/>
            <person name="Goodisman M.A.D."/>
        </authorList>
    </citation>
    <scope>NUCLEOTIDE SEQUENCE [LARGE SCALE GENOMIC DNA]</scope>
    <source>
        <strain evidence="1">232</strain>
        <tissue evidence="1">Head and thorax</tissue>
    </source>
</reference>
<proteinExistence type="predicted"/>
<evidence type="ECO:0000313" key="2">
    <source>
        <dbReference type="Proteomes" id="UP001607303"/>
    </source>
</evidence>
<keyword evidence="2" id="KW-1185">Reference proteome</keyword>